<dbReference type="Gene3D" id="3.40.50.150">
    <property type="entry name" value="Vaccinia Virus protein VP39"/>
    <property type="match status" value="1"/>
</dbReference>
<dbReference type="PANTHER" id="PTHR43667">
    <property type="entry name" value="CYCLOPROPANE-FATTY-ACYL-PHOSPHOLIPID SYNTHASE"/>
    <property type="match status" value="1"/>
</dbReference>
<dbReference type="EC" id="2.1.1.79" evidence="1"/>
<accession>A0A0F6QWT0</accession>
<sequence length="432" mass="47330">MARDPYPHLRSVDAEAWPGVARVPEGTLLKAMARRAEANFARACHRAGIELDCEDPDLRIQYDALFLRIADSGWLGLAESYMAGEWSTPDSSRLVQVLQKLIDVGYAPRAKRLKPSASLPGELPVDLVRLYSGDGLSHSGGIFASGVPTTVRESVESYSTGRGEPKTHFVDYTSVSEPGEVTRDDLADAQRRAAGWLLDAAGVNHGTHLLVYPANGLQAAIQATQRRATVDILTSDSEQYSDLEETLVLEGAEDSTHVALVDDPVPGPSQWRGRYDAIISIDKLETTSGSERRAFVGLLDRLLSNGGRAVFQSLVATENLSSAARDATDVLRAYVWPGLDYPTTKDVHSVIDKHSSLRVIAETHFGAHYAASIKQQRSFFDGHLREAAAAGFDQVFRRLWTFQFALREALLNAEMVDAVTFTATHRNRGGRR</sequence>
<dbReference type="RefSeq" id="WP_035104614.1">
    <property type="nucleotide sequence ID" value="NZ_CP011311.1"/>
</dbReference>
<dbReference type="InterPro" id="IPR029063">
    <property type="entry name" value="SAM-dependent_MTases_sf"/>
</dbReference>
<keyword evidence="1" id="KW-0808">Transferase</keyword>
<reference evidence="1 2" key="1">
    <citation type="journal article" date="2015" name="Genome Announc.">
        <title>Complete Genome Sequence of Corynebacterium camporealensis DSM 44610, Isolated from the Milk of a Manchega Sheep with Subclinical Mastitis.</title>
        <authorList>
            <person name="Ruckert C."/>
            <person name="Albersmeier A."/>
            <person name="Winkler A."/>
            <person name="Tauch A."/>
        </authorList>
    </citation>
    <scope>NUCLEOTIDE SEQUENCE [LARGE SCALE GENOMIC DNA]</scope>
    <source>
        <strain evidence="1 2">DSM 44610</strain>
    </source>
</reference>
<dbReference type="PATRIC" id="fig|161896.4.peg.1157"/>
<evidence type="ECO:0000313" key="1">
    <source>
        <dbReference type="EMBL" id="AKE39145.1"/>
    </source>
</evidence>
<gene>
    <name evidence="1" type="ORF">UL81_05905</name>
</gene>
<dbReference type="GO" id="GO:0032259">
    <property type="term" value="P:methylation"/>
    <property type="evidence" value="ECO:0007669"/>
    <property type="project" value="UniProtKB-KW"/>
</dbReference>
<dbReference type="PANTHER" id="PTHR43667:SF2">
    <property type="entry name" value="FATTY ACID C-METHYL TRANSFERASE"/>
    <property type="match status" value="1"/>
</dbReference>
<proteinExistence type="predicted"/>
<dbReference type="Pfam" id="PF02353">
    <property type="entry name" value="CMAS"/>
    <property type="match status" value="1"/>
</dbReference>
<dbReference type="AlphaFoldDB" id="A0A0F6QWT0"/>
<dbReference type="OrthoDB" id="9782855at2"/>
<dbReference type="Proteomes" id="UP000033566">
    <property type="component" value="Chromosome"/>
</dbReference>
<name>A0A0F6QWT0_9CORY</name>
<dbReference type="SUPFAM" id="SSF53335">
    <property type="entry name" value="S-adenosyl-L-methionine-dependent methyltransferases"/>
    <property type="match status" value="1"/>
</dbReference>
<dbReference type="InterPro" id="IPR050723">
    <property type="entry name" value="CFA/CMAS"/>
</dbReference>
<dbReference type="GO" id="GO:0008825">
    <property type="term" value="F:cyclopropane-fatty-acyl-phospholipid synthase activity"/>
    <property type="evidence" value="ECO:0007669"/>
    <property type="project" value="UniProtKB-EC"/>
</dbReference>
<dbReference type="HOGENOM" id="CLU_026434_1_0_11"/>
<keyword evidence="2" id="KW-1185">Reference proteome</keyword>
<organism evidence="1 2">
    <name type="scientific">Corynebacterium camporealensis</name>
    <dbReference type="NCBI Taxonomy" id="161896"/>
    <lineage>
        <taxon>Bacteria</taxon>
        <taxon>Bacillati</taxon>
        <taxon>Actinomycetota</taxon>
        <taxon>Actinomycetes</taxon>
        <taxon>Mycobacteriales</taxon>
        <taxon>Corynebacteriaceae</taxon>
        <taxon>Corynebacterium</taxon>
    </lineage>
</organism>
<evidence type="ECO:0000313" key="2">
    <source>
        <dbReference type="Proteomes" id="UP000033566"/>
    </source>
</evidence>
<protein>
    <submittedName>
        <fullName evidence="1">Methyltransferase, cyclopropane fatty acid synthase</fullName>
        <ecNumber evidence="1">2.1.1.79</ecNumber>
    </submittedName>
</protein>
<dbReference type="KEGG" id="ccj:UL81_05905"/>
<dbReference type="EMBL" id="CP011311">
    <property type="protein sequence ID" value="AKE39145.1"/>
    <property type="molecule type" value="Genomic_DNA"/>
</dbReference>
<keyword evidence="1" id="KW-0489">Methyltransferase</keyword>